<accession>A0A368VB83</accession>
<proteinExistence type="predicted"/>
<organism evidence="1 2">
    <name type="scientific">Marinilabilia salmonicolor</name>
    <dbReference type="NCBI Taxonomy" id="989"/>
    <lineage>
        <taxon>Bacteria</taxon>
        <taxon>Pseudomonadati</taxon>
        <taxon>Bacteroidota</taxon>
        <taxon>Bacteroidia</taxon>
        <taxon>Marinilabiliales</taxon>
        <taxon>Marinilabiliaceae</taxon>
        <taxon>Marinilabilia</taxon>
    </lineage>
</organism>
<evidence type="ECO:0000313" key="2">
    <source>
        <dbReference type="Proteomes" id="UP000252733"/>
    </source>
</evidence>
<dbReference type="Proteomes" id="UP000252733">
    <property type="component" value="Unassembled WGS sequence"/>
</dbReference>
<reference evidence="1 2" key="1">
    <citation type="submission" date="2018-07" db="EMBL/GenBank/DDBJ databases">
        <title>Freshwater and sediment microbial communities from various areas in North America, analyzing microbe dynamics in response to fracking.</title>
        <authorList>
            <person name="Lamendella R."/>
        </authorList>
    </citation>
    <scope>NUCLEOTIDE SEQUENCE [LARGE SCALE GENOMIC DNA]</scope>
    <source>
        <strain evidence="1 2">160A</strain>
    </source>
</reference>
<comment type="caution">
    <text evidence="1">The sequence shown here is derived from an EMBL/GenBank/DDBJ whole genome shotgun (WGS) entry which is preliminary data.</text>
</comment>
<gene>
    <name evidence="1" type="ORF">DFO77_10588</name>
</gene>
<dbReference type="EMBL" id="QPIZ01000005">
    <property type="protein sequence ID" value="RCW37580.1"/>
    <property type="molecule type" value="Genomic_DNA"/>
</dbReference>
<sequence>MVFILNGWITIRWYKGKKIIAGGNQAFGPGGSLSL</sequence>
<protein>
    <submittedName>
        <fullName evidence="1">Uncharacterized protein</fullName>
    </submittedName>
</protein>
<dbReference type="AlphaFoldDB" id="A0A368VB83"/>
<name>A0A368VB83_9BACT</name>
<evidence type="ECO:0000313" key="1">
    <source>
        <dbReference type="EMBL" id="RCW37580.1"/>
    </source>
</evidence>
<keyword evidence="2" id="KW-1185">Reference proteome</keyword>